<organism evidence="1 2">
    <name type="scientific">Saxibacter everestensis</name>
    <dbReference type="NCBI Taxonomy" id="2909229"/>
    <lineage>
        <taxon>Bacteria</taxon>
        <taxon>Bacillati</taxon>
        <taxon>Actinomycetota</taxon>
        <taxon>Actinomycetes</taxon>
        <taxon>Micrococcales</taxon>
        <taxon>Brevibacteriaceae</taxon>
        <taxon>Saxibacter</taxon>
    </lineage>
</organism>
<accession>A0ABY8QTL5</accession>
<evidence type="ECO:0000313" key="1">
    <source>
        <dbReference type="EMBL" id="WGW12243.1"/>
    </source>
</evidence>
<dbReference type="RefSeq" id="WP_349639042.1">
    <property type="nucleotide sequence ID" value="NZ_CP090958.1"/>
</dbReference>
<proteinExistence type="predicted"/>
<gene>
    <name evidence="1" type="ORF">LWF01_00305</name>
</gene>
<evidence type="ECO:0000313" key="2">
    <source>
        <dbReference type="Proteomes" id="UP001209083"/>
    </source>
</evidence>
<keyword evidence="2" id="KW-1185">Reference proteome</keyword>
<sequence length="97" mass="10261">MSTHDEISAAIAKLHPDELDAIRRNGEYALLTLELMCSIDIAVGRADHDYFAAGPNGTILAPELRRAIFGADLTTGAVLTSVVKAPETELRGLAGSI</sequence>
<dbReference type="Proteomes" id="UP001209083">
    <property type="component" value="Chromosome"/>
</dbReference>
<reference evidence="1 2" key="1">
    <citation type="submission" date="2023-05" db="EMBL/GenBank/DDBJ databases">
        <title>Lithophilousrod everest ZFBP1038 complete genpme.</title>
        <authorList>
            <person name="Tian M."/>
        </authorList>
    </citation>
    <scope>NUCLEOTIDE SEQUENCE [LARGE SCALE GENOMIC DNA]</scope>
    <source>
        <strain evidence="1 2">ZFBP1038</strain>
    </source>
</reference>
<name>A0ABY8QTL5_9MICO</name>
<dbReference type="EMBL" id="CP090958">
    <property type="protein sequence ID" value="WGW12243.1"/>
    <property type="molecule type" value="Genomic_DNA"/>
</dbReference>
<protein>
    <submittedName>
        <fullName evidence="1">Uncharacterized protein</fullName>
    </submittedName>
</protein>